<evidence type="ECO:0000256" key="5">
    <source>
        <dbReference type="PROSITE-ProRule" id="PRU00205"/>
    </source>
</evidence>
<dbReference type="STRING" id="329046.A0A1Y2D2E3"/>
<keyword evidence="9" id="KW-1185">Reference proteome</keyword>
<evidence type="ECO:0000256" key="4">
    <source>
        <dbReference type="ARBA" id="ARBA00023136"/>
    </source>
</evidence>
<comment type="caution">
    <text evidence="8">The sequence shown here is derived from an EMBL/GenBank/DDBJ whole genome shotgun (WGS) entry which is preliminary data.</text>
</comment>
<dbReference type="PANTHER" id="PTHR13439">
    <property type="entry name" value="CT120 PROTEIN"/>
    <property type="match status" value="1"/>
</dbReference>
<dbReference type="PROSITE" id="PS50922">
    <property type="entry name" value="TLC"/>
    <property type="match status" value="1"/>
</dbReference>
<dbReference type="GO" id="GO:0055088">
    <property type="term" value="P:lipid homeostasis"/>
    <property type="evidence" value="ECO:0007669"/>
    <property type="project" value="TreeGrafter"/>
</dbReference>
<evidence type="ECO:0000313" key="8">
    <source>
        <dbReference type="EMBL" id="ORY53452.1"/>
    </source>
</evidence>
<sequence length="212" mass="24031">MIDLMDSIWGNGAPRAKQRWETVFGAAIGWQVLYLVGRLSARKWLKLTEKPQDKITERDWGSKIVSICHACLAVSMATSLIGKLPKNNTAEIDWTSKAVDVLSITMGYYLWETYNSFQLGDSLLILRSVAGFLVFVVGSAPFAIQSALAFLIQELTTPFLVFHWLCNQMEMKESGIQLINAFLLVLVFFRVRIVFGISSSYEFFECRRSLQI</sequence>
<feature type="domain" description="TLC" evidence="7">
    <location>
        <begin position="55"/>
        <end position="212"/>
    </location>
</feature>
<gene>
    <name evidence="8" type="ORF">BCR33DRAFT_863</name>
</gene>
<dbReference type="EMBL" id="MCGO01000001">
    <property type="protein sequence ID" value="ORY53452.1"/>
    <property type="molecule type" value="Genomic_DNA"/>
</dbReference>
<protein>
    <recommendedName>
        <fullName evidence="7">TLC domain-containing protein</fullName>
    </recommendedName>
</protein>
<comment type="subcellular location">
    <subcellularLocation>
        <location evidence="1">Membrane</location>
        <topology evidence="1">Multi-pass membrane protein</topology>
    </subcellularLocation>
</comment>
<evidence type="ECO:0000256" key="2">
    <source>
        <dbReference type="ARBA" id="ARBA00022692"/>
    </source>
</evidence>
<dbReference type="AlphaFoldDB" id="A0A1Y2D2E3"/>
<dbReference type="Proteomes" id="UP000193642">
    <property type="component" value="Unassembled WGS sequence"/>
</dbReference>
<dbReference type="Pfam" id="PF03798">
    <property type="entry name" value="TRAM_LAG1_CLN8"/>
    <property type="match status" value="1"/>
</dbReference>
<feature type="transmembrane region" description="Helical" evidence="6">
    <location>
        <begin position="178"/>
        <end position="201"/>
    </location>
</feature>
<feature type="transmembrane region" description="Helical" evidence="6">
    <location>
        <begin position="20"/>
        <end position="39"/>
    </location>
</feature>
<evidence type="ECO:0000256" key="1">
    <source>
        <dbReference type="ARBA" id="ARBA00004141"/>
    </source>
</evidence>
<dbReference type="GO" id="GO:0016020">
    <property type="term" value="C:membrane"/>
    <property type="evidence" value="ECO:0007669"/>
    <property type="project" value="UniProtKB-SubCell"/>
</dbReference>
<accession>A0A1Y2D2E3</accession>
<name>A0A1Y2D2E3_9FUNG</name>
<organism evidence="8 9">
    <name type="scientific">Rhizoclosmatium globosum</name>
    <dbReference type="NCBI Taxonomy" id="329046"/>
    <lineage>
        <taxon>Eukaryota</taxon>
        <taxon>Fungi</taxon>
        <taxon>Fungi incertae sedis</taxon>
        <taxon>Chytridiomycota</taxon>
        <taxon>Chytridiomycota incertae sedis</taxon>
        <taxon>Chytridiomycetes</taxon>
        <taxon>Chytridiales</taxon>
        <taxon>Chytriomycetaceae</taxon>
        <taxon>Rhizoclosmatium</taxon>
    </lineage>
</organism>
<dbReference type="PANTHER" id="PTHR13439:SF0">
    <property type="entry name" value="TOPOISOMERASE I DAMAGE AFFECTED PROTEIN 4"/>
    <property type="match status" value="1"/>
</dbReference>
<dbReference type="GO" id="GO:0005783">
    <property type="term" value="C:endoplasmic reticulum"/>
    <property type="evidence" value="ECO:0007669"/>
    <property type="project" value="TreeGrafter"/>
</dbReference>
<evidence type="ECO:0000313" key="9">
    <source>
        <dbReference type="Proteomes" id="UP000193642"/>
    </source>
</evidence>
<dbReference type="InterPro" id="IPR050846">
    <property type="entry name" value="TLCD"/>
</dbReference>
<evidence type="ECO:0000259" key="7">
    <source>
        <dbReference type="PROSITE" id="PS50922"/>
    </source>
</evidence>
<proteinExistence type="predicted"/>
<dbReference type="OrthoDB" id="10266980at2759"/>
<keyword evidence="4 5" id="KW-0472">Membrane</keyword>
<reference evidence="8 9" key="1">
    <citation type="submission" date="2016-07" db="EMBL/GenBank/DDBJ databases">
        <title>Pervasive Adenine N6-methylation of Active Genes in Fungi.</title>
        <authorList>
            <consortium name="DOE Joint Genome Institute"/>
            <person name="Mondo S.J."/>
            <person name="Dannebaum R.O."/>
            <person name="Kuo R.C."/>
            <person name="Labutti K."/>
            <person name="Haridas S."/>
            <person name="Kuo A."/>
            <person name="Salamov A."/>
            <person name="Ahrendt S.R."/>
            <person name="Lipzen A."/>
            <person name="Sullivan W."/>
            <person name="Andreopoulos W.B."/>
            <person name="Clum A."/>
            <person name="Lindquist E."/>
            <person name="Daum C."/>
            <person name="Ramamoorthy G.K."/>
            <person name="Gryganskyi A."/>
            <person name="Culley D."/>
            <person name="Magnuson J.K."/>
            <person name="James T.Y."/>
            <person name="O'Malley M.A."/>
            <person name="Stajich J.E."/>
            <person name="Spatafora J.W."/>
            <person name="Visel A."/>
            <person name="Grigoriev I.V."/>
        </authorList>
    </citation>
    <scope>NUCLEOTIDE SEQUENCE [LARGE SCALE GENOMIC DNA]</scope>
    <source>
        <strain evidence="8 9">JEL800</strain>
    </source>
</reference>
<evidence type="ECO:0000256" key="6">
    <source>
        <dbReference type="SAM" id="Phobius"/>
    </source>
</evidence>
<evidence type="ECO:0000256" key="3">
    <source>
        <dbReference type="ARBA" id="ARBA00022989"/>
    </source>
</evidence>
<dbReference type="InterPro" id="IPR006634">
    <property type="entry name" value="TLC-dom"/>
</dbReference>
<keyword evidence="2 5" id="KW-0812">Transmembrane</keyword>
<keyword evidence="3 6" id="KW-1133">Transmembrane helix</keyword>
<feature type="transmembrane region" description="Helical" evidence="6">
    <location>
        <begin position="123"/>
        <end position="142"/>
    </location>
</feature>